<sequence length="58" mass="6359">MKIDPGAGITLVLLLAGTVGAWAGERNDHLHEAARYRFEFDNDAFVGSDNQFSSGWSF</sequence>
<gene>
    <name evidence="1" type="ORF">MNBD_GAMMA14-1955</name>
</gene>
<name>A0A3B0YMJ5_9ZZZZ</name>
<dbReference type="AlphaFoldDB" id="A0A3B0YMJ5"/>
<protein>
    <submittedName>
        <fullName evidence="1">Uncharacterized protein</fullName>
    </submittedName>
</protein>
<proteinExistence type="predicted"/>
<feature type="non-terminal residue" evidence="1">
    <location>
        <position position="58"/>
    </location>
</feature>
<organism evidence="1">
    <name type="scientific">hydrothermal vent metagenome</name>
    <dbReference type="NCBI Taxonomy" id="652676"/>
    <lineage>
        <taxon>unclassified sequences</taxon>
        <taxon>metagenomes</taxon>
        <taxon>ecological metagenomes</taxon>
    </lineage>
</organism>
<dbReference type="EMBL" id="UOFM01000180">
    <property type="protein sequence ID" value="VAW76502.1"/>
    <property type="molecule type" value="Genomic_DNA"/>
</dbReference>
<reference evidence="1" key="1">
    <citation type="submission" date="2018-06" db="EMBL/GenBank/DDBJ databases">
        <authorList>
            <person name="Zhirakovskaya E."/>
        </authorList>
    </citation>
    <scope>NUCLEOTIDE SEQUENCE</scope>
</reference>
<evidence type="ECO:0000313" key="1">
    <source>
        <dbReference type="EMBL" id="VAW76502.1"/>
    </source>
</evidence>
<accession>A0A3B0YMJ5</accession>